<dbReference type="Proteomes" id="UP001140272">
    <property type="component" value="Unassembled WGS sequence"/>
</dbReference>
<keyword evidence="1" id="KW-0378">Hydrolase</keyword>
<reference evidence="1" key="2">
    <citation type="journal article" date="2022" name="BMC Genomics">
        <title>Comparative genome analysis of mycobacteria focusing on tRNA and non-coding RNA.</title>
        <authorList>
            <person name="Behra P.R.K."/>
            <person name="Pettersson B.M.F."/>
            <person name="Ramesh M."/>
            <person name="Das S."/>
            <person name="Dasgupta S."/>
            <person name="Kirsebom L.A."/>
        </authorList>
    </citation>
    <scope>NUCLEOTIDE SEQUENCE</scope>
    <source>
        <strain evidence="1">DSM 45406</strain>
    </source>
</reference>
<sequence>MLFVPANLLANGRGRWLAVAASLVISAGMFYAQDTERPAPAAPAPV</sequence>
<gene>
    <name evidence="1" type="ORF">H7H73_26795</name>
</gene>
<name>A0A9X2YIM8_9MYCO</name>
<dbReference type="EMBL" id="JACKRN010000859">
    <property type="protein sequence ID" value="MCV7073386.1"/>
    <property type="molecule type" value="Genomic_DNA"/>
</dbReference>
<accession>A0A9X2YIM8</accession>
<proteinExistence type="predicted"/>
<organism evidence="1 2">
    <name type="scientific">Mycolicibacterium rufum</name>
    <dbReference type="NCBI Taxonomy" id="318424"/>
    <lineage>
        <taxon>Bacteria</taxon>
        <taxon>Bacillati</taxon>
        <taxon>Actinomycetota</taxon>
        <taxon>Actinomycetes</taxon>
        <taxon>Mycobacteriales</taxon>
        <taxon>Mycobacteriaceae</taxon>
        <taxon>Mycolicibacterium</taxon>
    </lineage>
</organism>
<comment type="caution">
    <text evidence="1">The sequence shown here is derived from an EMBL/GenBank/DDBJ whole genome shotgun (WGS) entry which is preliminary data.</text>
</comment>
<dbReference type="GO" id="GO:0016787">
    <property type="term" value="F:hydrolase activity"/>
    <property type="evidence" value="ECO:0007669"/>
    <property type="project" value="UniProtKB-KW"/>
</dbReference>
<protein>
    <submittedName>
        <fullName evidence="1">Glycoside hydrolase</fullName>
    </submittedName>
</protein>
<feature type="non-terminal residue" evidence="1">
    <location>
        <position position="46"/>
    </location>
</feature>
<evidence type="ECO:0000313" key="2">
    <source>
        <dbReference type="Proteomes" id="UP001140272"/>
    </source>
</evidence>
<dbReference type="AlphaFoldDB" id="A0A9X2YIM8"/>
<reference evidence="1" key="1">
    <citation type="submission" date="2020-07" db="EMBL/GenBank/DDBJ databases">
        <authorList>
            <person name="Pettersson B.M.F."/>
            <person name="Behra P.R.K."/>
            <person name="Ramesh M."/>
            <person name="Das S."/>
            <person name="Dasgupta S."/>
            <person name="Kirsebom L.A."/>
        </authorList>
    </citation>
    <scope>NUCLEOTIDE SEQUENCE</scope>
    <source>
        <strain evidence="1">DSM 45406</strain>
    </source>
</reference>
<evidence type="ECO:0000313" key="1">
    <source>
        <dbReference type="EMBL" id="MCV7073386.1"/>
    </source>
</evidence>